<sequence length="62" mass="7489">MGLNKRIPVSEERWKELSSLKEPGQTYDDLLKELVEVKKKKKLFEDIEEIKKNQEYHELEEV</sequence>
<dbReference type="InterPro" id="IPR055979">
    <property type="entry name" value="DUF7557"/>
</dbReference>
<reference evidence="1" key="1">
    <citation type="submission" date="2016-12" db="EMBL/GenBank/DDBJ databases">
        <title>Discovery of methanogenic haloarchaea.</title>
        <authorList>
            <person name="Sorokin D.Y."/>
            <person name="Makarova K.S."/>
            <person name="Abbas B."/>
            <person name="Ferrer M."/>
            <person name="Golyshin P.N."/>
        </authorList>
    </citation>
    <scope>NUCLEOTIDE SEQUENCE [LARGE SCALE GENOMIC DNA]</scope>
    <source>
        <strain evidence="1">HMET1</strain>
    </source>
</reference>
<dbReference type="InParanoid" id="A0A1Q6DSV1"/>
<dbReference type="Pfam" id="PF24434">
    <property type="entry name" value="DUF7557"/>
    <property type="match status" value="1"/>
</dbReference>
<organism evidence="1 2">
    <name type="scientific">Methanohalarchaeum thermophilum</name>
    <dbReference type="NCBI Taxonomy" id="1903181"/>
    <lineage>
        <taxon>Archaea</taxon>
        <taxon>Methanobacteriati</taxon>
        <taxon>Methanobacteriota</taxon>
        <taxon>Methanonatronarchaeia</taxon>
        <taxon>Methanonatronarchaeales</taxon>
        <taxon>Methanonatronarchaeaceae</taxon>
        <taxon>Candidatus Methanohalarchaeum</taxon>
    </lineage>
</organism>
<evidence type="ECO:0000313" key="2">
    <source>
        <dbReference type="Proteomes" id="UP000185744"/>
    </source>
</evidence>
<gene>
    <name evidence="1" type="ORF">BTN85_2090</name>
</gene>
<dbReference type="STRING" id="1903181.BTN85_2090"/>
<dbReference type="AlphaFoldDB" id="A0A1Q6DSV1"/>
<keyword evidence="2" id="KW-1185">Reference proteome</keyword>
<proteinExistence type="predicted"/>
<accession>A0A1Q6DSV1</accession>
<comment type="caution">
    <text evidence="1">The sequence shown here is derived from an EMBL/GenBank/DDBJ whole genome shotgun (WGS) entry which is preliminary data.</text>
</comment>
<name>A0A1Q6DSV1_METT1</name>
<evidence type="ECO:0000313" key="1">
    <source>
        <dbReference type="EMBL" id="OKY77439.1"/>
    </source>
</evidence>
<protein>
    <submittedName>
        <fullName evidence="1">Uncharacterized protein</fullName>
    </submittedName>
</protein>
<dbReference type="EMBL" id="MSDW01000002">
    <property type="protein sequence ID" value="OKY77439.1"/>
    <property type="molecule type" value="Genomic_DNA"/>
</dbReference>
<dbReference type="Proteomes" id="UP000185744">
    <property type="component" value="Unassembled WGS sequence"/>
</dbReference>